<evidence type="ECO:0000256" key="3">
    <source>
        <dbReference type="ARBA" id="ARBA00022725"/>
    </source>
</evidence>
<keyword evidence="3" id="KW-0552">Olfaction</keyword>
<protein>
    <submittedName>
        <fullName evidence="7">Olfactory receptor 13A1</fullName>
    </submittedName>
</protein>
<keyword evidence="6" id="KW-1133">Transmembrane helix</keyword>
<keyword evidence="3" id="KW-0716">Sensory transduction</keyword>
<comment type="caution">
    <text evidence="7">The sequence shown here is derived from an EMBL/GenBank/DDBJ whole genome shotgun (WGS) entry which is preliminary data.</text>
</comment>
<evidence type="ECO:0000313" key="8">
    <source>
        <dbReference type="Proteomes" id="UP000299084"/>
    </source>
</evidence>
<keyword evidence="6" id="KW-0812">Transmembrane</keyword>
<gene>
    <name evidence="7" type="ORF">Cadr_000028393</name>
</gene>
<accession>A0A5N4C8T1</accession>
<dbReference type="GO" id="GO:0004930">
    <property type="term" value="F:G protein-coupled receptor activity"/>
    <property type="evidence" value="ECO:0007669"/>
    <property type="project" value="UniProtKB-KW"/>
</dbReference>
<dbReference type="InterPro" id="IPR050516">
    <property type="entry name" value="Olfactory_GPCR"/>
</dbReference>
<name>A0A5N4C8T1_CAMDR</name>
<dbReference type="GO" id="GO:0007608">
    <property type="term" value="P:sensory perception of smell"/>
    <property type="evidence" value="ECO:0007669"/>
    <property type="project" value="UniProtKB-KW"/>
</dbReference>
<dbReference type="GO" id="GO:0005886">
    <property type="term" value="C:plasma membrane"/>
    <property type="evidence" value="ECO:0007669"/>
    <property type="project" value="UniProtKB-SubCell"/>
</dbReference>
<dbReference type="PANTHER" id="PTHR26452">
    <property type="entry name" value="OLFACTORY RECEPTOR"/>
    <property type="match status" value="1"/>
</dbReference>
<keyword evidence="5 7" id="KW-0675">Receptor</keyword>
<sequence length="178" mass="19113">MQVLLGPGQQSEARGISQVFCAWHQLLETLVVKGGTTSCGGCLTQRFFLTWLLGAELLLLLTATACDGYSLSSPSSMKPPPRCCPPAALHPEHLDRSPWWGEQGVDFGVVSFLLALASCGCITACILRICSAMGRTQASSTCSTHILAVSECHSAIIVIYTYTRPTCSARGTRTSWCR</sequence>
<keyword evidence="6" id="KW-0472">Membrane</keyword>
<reference evidence="7 8" key="1">
    <citation type="journal article" date="2019" name="Mol. Ecol. Resour.">
        <title>Improving Illumina assemblies with Hi-C and long reads: an example with the North African dromedary.</title>
        <authorList>
            <person name="Elbers J.P."/>
            <person name="Rogers M.F."/>
            <person name="Perelman P.L."/>
            <person name="Proskuryakova A.A."/>
            <person name="Serdyukova N.A."/>
            <person name="Johnson W.E."/>
            <person name="Horin P."/>
            <person name="Corander J."/>
            <person name="Murphy D."/>
            <person name="Burger P.A."/>
        </authorList>
    </citation>
    <scope>NUCLEOTIDE SEQUENCE [LARGE SCALE GENOMIC DNA]</scope>
    <source>
        <strain evidence="7">Drom800</strain>
        <tissue evidence="7">Blood</tissue>
    </source>
</reference>
<keyword evidence="4" id="KW-0297">G-protein coupled receptor</keyword>
<dbReference type="AlphaFoldDB" id="A0A5N4C8T1"/>
<evidence type="ECO:0000256" key="4">
    <source>
        <dbReference type="ARBA" id="ARBA00023040"/>
    </source>
</evidence>
<organism evidence="7 8">
    <name type="scientific">Camelus dromedarius</name>
    <name type="common">Dromedary</name>
    <name type="synonym">Arabian camel</name>
    <dbReference type="NCBI Taxonomy" id="9838"/>
    <lineage>
        <taxon>Eukaryota</taxon>
        <taxon>Metazoa</taxon>
        <taxon>Chordata</taxon>
        <taxon>Craniata</taxon>
        <taxon>Vertebrata</taxon>
        <taxon>Euteleostomi</taxon>
        <taxon>Mammalia</taxon>
        <taxon>Eutheria</taxon>
        <taxon>Laurasiatheria</taxon>
        <taxon>Artiodactyla</taxon>
        <taxon>Tylopoda</taxon>
        <taxon>Camelidae</taxon>
        <taxon>Camelus</taxon>
    </lineage>
</organism>
<evidence type="ECO:0000256" key="5">
    <source>
        <dbReference type="ARBA" id="ARBA00023170"/>
    </source>
</evidence>
<keyword evidence="4" id="KW-0807">Transducer</keyword>
<evidence type="ECO:0000256" key="2">
    <source>
        <dbReference type="ARBA" id="ARBA00022475"/>
    </source>
</evidence>
<feature type="transmembrane region" description="Helical" evidence="6">
    <location>
        <begin position="107"/>
        <end position="130"/>
    </location>
</feature>
<keyword evidence="8" id="KW-1185">Reference proteome</keyword>
<evidence type="ECO:0000313" key="7">
    <source>
        <dbReference type="EMBL" id="KAB1255325.1"/>
    </source>
</evidence>
<evidence type="ECO:0000256" key="6">
    <source>
        <dbReference type="SAM" id="Phobius"/>
    </source>
</evidence>
<evidence type="ECO:0000256" key="1">
    <source>
        <dbReference type="ARBA" id="ARBA00004651"/>
    </source>
</evidence>
<comment type="subcellular location">
    <subcellularLocation>
        <location evidence="1">Cell membrane</location>
        <topology evidence="1">Multi-pass membrane protein</topology>
    </subcellularLocation>
</comment>
<dbReference type="Proteomes" id="UP000299084">
    <property type="component" value="Unassembled WGS sequence"/>
</dbReference>
<feature type="transmembrane region" description="Helical" evidence="6">
    <location>
        <begin position="48"/>
        <end position="71"/>
    </location>
</feature>
<proteinExistence type="predicted"/>
<dbReference type="EMBL" id="JWIN03000032">
    <property type="protein sequence ID" value="KAB1255325.1"/>
    <property type="molecule type" value="Genomic_DNA"/>
</dbReference>
<keyword evidence="2" id="KW-1003">Cell membrane</keyword>